<dbReference type="Proteomes" id="UP001149079">
    <property type="component" value="Unassembled WGS sequence"/>
</dbReference>
<keyword evidence="2" id="KW-1185">Reference proteome</keyword>
<sequence>MRSDCDPILPLYARSRKERARVPEPVEVDGKFYDVMGVSSGHELILRDQRAVHEDIRIEQFAGRPVMFDGVCCRVVSLHTTPDLQESTLQLINPRDPSSKVTVLNADIARLRFPGANGDHTLGRIKHGIVRMAPVVSRTKIKVPLKPNDRFEARLHNCELEGPYSIHVCDRGQLVASSIIHGAKQQRIVVQPDEIAPRYVTIMSLDFGANFDVDIFLYREDQLRGKANIIKAKLGGELILDPLLGSLPCHVAPVLTNGAEHLAVFEQFIRDRAQPVAEAHTYGVDCSRRRLTILNLSMCNQGDAHGVLNALIDFRRQNPGADMSIVISKLGPTEFLDSLEYFTFLKSLENHSIRINMFATSDGQKRQVIHGKAIVIDNQVLFSTGAVMDTRPINKADFSIGLPAAAATMFRHYTDRAIHGEANDELRARLASELASLGVIINDPVANLPWITRAQDALIRGARRKIILHISELVDPIMTQMLIDRAASGVDVTLQVREVDPKSALLLADARRCCSNLQVEDTSWWEPRPHFNVIIADGSFAYLGSSYIWPTQCHMVHQGRSFENGVLLSGDAIASLIQQLGDLRAHAHATDTIPSFAETLRTWKLQYSLKNPCSFPKYLICLEAWPTLTHQTHLERAH</sequence>
<name>A0A9W9H9H6_9EURO</name>
<dbReference type="SUPFAM" id="SSF56024">
    <property type="entry name" value="Phospholipase D/nuclease"/>
    <property type="match status" value="2"/>
</dbReference>
<accession>A0A9W9H9H6</accession>
<reference evidence="1" key="1">
    <citation type="submission" date="2022-11" db="EMBL/GenBank/DDBJ databases">
        <authorList>
            <person name="Petersen C."/>
        </authorList>
    </citation>
    <scope>NUCLEOTIDE SEQUENCE</scope>
    <source>
        <strain evidence="1">IBT 22155</strain>
    </source>
</reference>
<comment type="caution">
    <text evidence="1">The sequence shown here is derived from an EMBL/GenBank/DDBJ whole genome shotgun (WGS) entry which is preliminary data.</text>
</comment>
<proteinExistence type="predicted"/>
<protein>
    <submittedName>
        <fullName evidence="1">Uncharacterized protein</fullName>
    </submittedName>
</protein>
<dbReference type="GeneID" id="81401221"/>
<evidence type="ECO:0000313" key="1">
    <source>
        <dbReference type="EMBL" id="KAJ5142520.1"/>
    </source>
</evidence>
<evidence type="ECO:0000313" key="2">
    <source>
        <dbReference type="Proteomes" id="UP001149079"/>
    </source>
</evidence>
<organism evidence="1 2">
    <name type="scientific">Penicillium bovifimosum</name>
    <dbReference type="NCBI Taxonomy" id="126998"/>
    <lineage>
        <taxon>Eukaryota</taxon>
        <taxon>Fungi</taxon>
        <taxon>Dikarya</taxon>
        <taxon>Ascomycota</taxon>
        <taxon>Pezizomycotina</taxon>
        <taxon>Eurotiomycetes</taxon>
        <taxon>Eurotiomycetidae</taxon>
        <taxon>Eurotiales</taxon>
        <taxon>Aspergillaceae</taxon>
        <taxon>Penicillium</taxon>
    </lineage>
</organism>
<dbReference type="OrthoDB" id="443402at2759"/>
<reference evidence="1" key="2">
    <citation type="journal article" date="2023" name="IMA Fungus">
        <title>Comparative genomic study of the Penicillium genus elucidates a diverse pangenome and 15 lateral gene transfer events.</title>
        <authorList>
            <person name="Petersen C."/>
            <person name="Sorensen T."/>
            <person name="Nielsen M.R."/>
            <person name="Sondergaard T.E."/>
            <person name="Sorensen J.L."/>
            <person name="Fitzpatrick D.A."/>
            <person name="Frisvad J.C."/>
            <person name="Nielsen K.L."/>
        </authorList>
    </citation>
    <scope>NUCLEOTIDE SEQUENCE</scope>
    <source>
        <strain evidence="1">IBT 22155</strain>
    </source>
</reference>
<dbReference type="CDD" id="cd00138">
    <property type="entry name" value="PLDc_SF"/>
    <property type="match status" value="1"/>
</dbReference>
<dbReference type="AlphaFoldDB" id="A0A9W9H9H6"/>
<gene>
    <name evidence="1" type="ORF">N7515_001307</name>
</gene>
<dbReference type="RefSeq" id="XP_056524164.1">
    <property type="nucleotide sequence ID" value="XM_056662051.1"/>
</dbReference>
<dbReference type="EMBL" id="JAPQKL010000002">
    <property type="protein sequence ID" value="KAJ5142520.1"/>
    <property type="molecule type" value="Genomic_DNA"/>
</dbReference>